<comment type="caution">
    <text evidence="1">The sequence shown here is derived from an EMBL/GenBank/DDBJ whole genome shotgun (WGS) entry which is preliminary data.</text>
</comment>
<dbReference type="EMBL" id="CAVMJV010000001">
    <property type="protein sequence ID" value="CAK5007782.1"/>
    <property type="molecule type" value="Genomic_DNA"/>
</dbReference>
<dbReference type="Proteomes" id="UP001497535">
    <property type="component" value="Unassembled WGS sequence"/>
</dbReference>
<proteinExistence type="predicted"/>
<reference evidence="1" key="1">
    <citation type="submission" date="2023-11" db="EMBL/GenBank/DDBJ databases">
        <authorList>
            <person name="Poullet M."/>
        </authorList>
    </citation>
    <scope>NUCLEOTIDE SEQUENCE</scope>
    <source>
        <strain evidence="1">E1834</strain>
    </source>
</reference>
<evidence type="ECO:0000313" key="2">
    <source>
        <dbReference type="Proteomes" id="UP001497535"/>
    </source>
</evidence>
<keyword evidence="2" id="KW-1185">Reference proteome</keyword>
<evidence type="ECO:0000313" key="1">
    <source>
        <dbReference type="EMBL" id="CAK5007782.1"/>
    </source>
</evidence>
<organism evidence="1 2">
    <name type="scientific">Meloidogyne enterolobii</name>
    <name type="common">Root-knot nematode worm</name>
    <name type="synonym">Meloidogyne mayaguensis</name>
    <dbReference type="NCBI Taxonomy" id="390850"/>
    <lineage>
        <taxon>Eukaryota</taxon>
        <taxon>Metazoa</taxon>
        <taxon>Ecdysozoa</taxon>
        <taxon>Nematoda</taxon>
        <taxon>Chromadorea</taxon>
        <taxon>Rhabditida</taxon>
        <taxon>Tylenchina</taxon>
        <taxon>Tylenchomorpha</taxon>
        <taxon>Tylenchoidea</taxon>
        <taxon>Meloidogynidae</taxon>
        <taxon>Meloidogyninae</taxon>
        <taxon>Meloidogyne</taxon>
    </lineage>
</organism>
<name>A0ACB0XLQ7_MELEN</name>
<sequence length="80" mass="9449">MSKKKCKKYPSTTTSRHPLLFSLFPSNISIILMAIYLKYIFNSLAGYLTLKTSQKNIFMNNYVFNFYILYKMTTPRIYLA</sequence>
<protein>
    <submittedName>
        <fullName evidence="1">Uncharacterized protein</fullName>
    </submittedName>
</protein>
<accession>A0ACB0XLQ7</accession>
<gene>
    <name evidence="1" type="ORF">MENTE1834_LOCUS876</name>
</gene>